<dbReference type="FunFam" id="3.40.309.10:FF:000009">
    <property type="entry name" value="Aldehyde dehydrogenase A"/>
    <property type="match status" value="1"/>
</dbReference>
<evidence type="ECO:0000259" key="4">
    <source>
        <dbReference type="Pfam" id="PF00171"/>
    </source>
</evidence>
<proteinExistence type="inferred from homology"/>
<dbReference type="GO" id="GO:0004777">
    <property type="term" value="F:succinate-semialdehyde dehydrogenase (NAD+) activity"/>
    <property type="evidence" value="ECO:0007669"/>
    <property type="project" value="TreeGrafter"/>
</dbReference>
<dbReference type="Gene3D" id="3.40.309.10">
    <property type="entry name" value="Aldehyde Dehydrogenase, Chain A, domain 2"/>
    <property type="match status" value="1"/>
</dbReference>
<dbReference type="InterPro" id="IPR016162">
    <property type="entry name" value="Ald_DH_N"/>
</dbReference>
<dbReference type="InterPro" id="IPR016160">
    <property type="entry name" value="Ald_DH_CS_CYS"/>
</dbReference>
<reference evidence="5" key="1">
    <citation type="submission" date="2024-07" db="EMBL/GenBank/DDBJ databases">
        <authorList>
            <person name="fu j."/>
        </authorList>
    </citation>
    <scope>NUCLEOTIDE SEQUENCE</scope>
    <source>
        <strain evidence="5">P10A9</strain>
    </source>
</reference>
<dbReference type="InterPro" id="IPR047110">
    <property type="entry name" value="GABD/Sad-like"/>
</dbReference>
<feature type="domain" description="Aldehyde dehydrogenase" evidence="4">
    <location>
        <begin position="4"/>
        <end position="452"/>
    </location>
</feature>
<dbReference type="InterPro" id="IPR015590">
    <property type="entry name" value="Aldehyde_DH_dom"/>
</dbReference>
<accession>A0AB39L414</accession>
<dbReference type="GO" id="GO:0004030">
    <property type="term" value="F:aldehyde dehydrogenase [NAD(P)+] activity"/>
    <property type="evidence" value="ECO:0007669"/>
    <property type="project" value="InterPro"/>
</dbReference>
<dbReference type="PANTHER" id="PTHR43217">
    <property type="entry name" value="SUCCINATE SEMIALDEHYDE DEHYDROGENASE [NAD(P)+] SAD"/>
    <property type="match status" value="1"/>
</dbReference>
<dbReference type="Pfam" id="PF00171">
    <property type="entry name" value="Aldedh"/>
    <property type="match status" value="1"/>
</dbReference>
<evidence type="ECO:0000256" key="3">
    <source>
        <dbReference type="ARBA" id="ARBA00023002"/>
    </source>
</evidence>
<dbReference type="InterPro" id="IPR016163">
    <property type="entry name" value="Ald_DH_C"/>
</dbReference>
<dbReference type="AlphaFoldDB" id="A0AB39L414"/>
<dbReference type="InterPro" id="IPR016161">
    <property type="entry name" value="Ald_DH/histidinol_DH"/>
</dbReference>
<dbReference type="PANTHER" id="PTHR43217:SF2">
    <property type="entry name" value="SUCCINATE-SEMIALDEHYDE DEHYDROGENASE [NADP(+)]"/>
    <property type="match status" value="1"/>
</dbReference>
<sequence>MSIYQTVNPATGESVASFPALSDNEVEGVLSQSTEAYASWRKAPLKDRAAVLKRAAELHRERADELAALLTLEVGKPLAEARGEVALVANIYEYYADHAEEFLDDEQLSIAGPGEAIVRTEPIGPIVGVMPWNFPYYQVARFAAPNVVLGNTVIVKHSRNCPQSALAIESILKEAGVPAGVYINAFATSGQIATMVADPRVRGVSLTGSEKAGSAVAEVAGRHMKKFVLELGGSDPFIVLADADLDRAVSDAVAGRLYNAGQACTASKRFIVEDAVYDEFLSRFAEAMEAVQPNDPTDSGTKLGPLASRAAAEELAEIVDDAILHGATAVAGSTPGREGAFFPPTVLTGVVPGTRAYSEELFGPVAVVHRAASASDAVEIANDSAYGLAASVYTTDEAAAREIAAQLEAGMVWINSVSRSAPDLPFGGVKLSGVGRELSRFGINEFANKKLVRIPKPSAGASA</sequence>
<dbReference type="FunFam" id="3.40.605.10:FF:000012">
    <property type="entry name" value="NAD-dependent succinate-semialdehyde dehydrogenase"/>
    <property type="match status" value="1"/>
</dbReference>
<evidence type="ECO:0000256" key="1">
    <source>
        <dbReference type="ARBA" id="ARBA00009986"/>
    </source>
</evidence>
<dbReference type="CDD" id="cd07100">
    <property type="entry name" value="ALDH_SSADH1_GabD1"/>
    <property type="match status" value="1"/>
</dbReference>
<organism evidence="5">
    <name type="scientific">Sinomonas puerhi</name>
    <dbReference type="NCBI Taxonomy" id="3238584"/>
    <lineage>
        <taxon>Bacteria</taxon>
        <taxon>Bacillati</taxon>
        <taxon>Actinomycetota</taxon>
        <taxon>Actinomycetes</taxon>
        <taxon>Micrococcales</taxon>
        <taxon>Micrococcaceae</taxon>
        <taxon>Sinomonas</taxon>
    </lineage>
</organism>
<dbReference type="SUPFAM" id="SSF53720">
    <property type="entry name" value="ALDH-like"/>
    <property type="match status" value="1"/>
</dbReference>
<evidence type="ECO:0000256" key="2">
    <source>
        <dbReference type="ARBA" id="ARBA00022857"/>
    </source>
</evidence>
<dbReference type="PROSITE" id="PS00070">
    <property type="entry name" value="ALDEHYDE_DEHYDR_CYS"/>
    <property type="match status" value="1"/>
</dbReference>
<protein>
    <submittedName>
        <fullName evidence="5">NAD-dependent succinate-semialdehyde dehydrogenase</fullName>
    </submittedName>
</protein>
<evidence type="ECO:0000313" key="5">
    <source>
        <dbReference type="EMBL" id="XDP44934.1"/>
    </source>
</evidence>
<comment type="similarity">
    <text evidence="1">Belongs to the aldehyde dehydrogenase family.</text>
</comment>
<name>A0AB39L414_9MICC</name>
<keyword evidence="2" id="KW-0521">NADP</keyword>
<dbReference type="InterPro" id="IPR044148">
    <property type="entry name" value="ALDH_GabD1-like"/>
</dbReference>
<dbReference type="Gene3D" id="3.40.605.10">
    <property type="entry name" value="Aldehyde Dehydrogenase, Chain A, domain 1"/>
    <property type="match status" value="1"/>
</dbReference>
<keyword evidence="3" id="KW-0560">Oxidoreductase</keyword>
<dbReference type="KEGG" id="spue:AB5L97_16935"/>
<dbReference type="RefSeq" id="WP_369045535.1">
    <property type="nucleotide sequence ID" value="NZ_CP163302.1"/>
</dbReference>
<gene>
    <name evidence="5" type="ORF">AB5L97_16935</name>
</gene>
<dbReference type="EMBL" id="CP163302">
    <property type="protein sequence ID" value="XDP44934.1"/>
    <property type="molecule type" value="Genomic_DNA"/>
</dbReference>